<feature type="region of interest" description="Disordered" evidence="1">
    <location>
        <begin position="1"/>
        <end position="82"/>
    </location>
</feature>
<sequence length="196" mass="21338">MLTRDARDDALGKEAPQGDGAQDMMSSALERATSESTLHSSHLQDAELRQKAASMAKSPRSKPLLSTERPLRRRASTANDRLRRAGKMMVAVRHVVDGEPFVGSGVFFRWLIVPRGDCNGALSASCSGTARSSWTPEIPDQQPAGIQTPQKLRLRHFDRPRSIYLQKSAFGGKLAGRISASIRPARHALSSPVLAL</sequence>
<dbReference type="Proteomes" id="UP000199542">
    <property type="component" value="Unassembled WGS sequence"/>
</dbReference>
<evidence type="ECO:0000313" key="2">
    <source>
        <dbReference type="EMBL" id="SCW72909.1"/>
    </source>
</evidence>
<organism evidence="2 3">
    <name type="scientific">Rhizobium mongolense subsp. loessense</name>
    <dbReference type="NCBI Taxonomy" id="158890"/>
    <lineage>
        <taxon>Bacteria</taxon>
        <taxon>Pseudomonadati</taxon>
        <taxon>Pseudomonadota</taxon>
        <taxon>Alphaproteobacteria</taxon>
        <taxon>Hyphomicrobiales</taxon>
        <taxon>Rhizobiaceae</taxon>
        <taxon>Rhizobium/Agrobacterium group</taxon>
        <taxon>Rhizobium</taxon>
    </lineage>
</organism>
<evidence type="ECO:0000256" key="1">
    <source>
        <dbReference type="SAM" id="MobiDB-lite"/>
    </source>
</evidence>
<evidence type="ECO:0000313" key="3">
    <source>
        <dbReference type="Proteomes" id="UP000199542"/>
    </source>
</evidence>
<protein>
    <submittedName>
        <fullName evidence="2">Uncharacterized protein</fullName>
    </submittedName>
</protein>
<proteinExistence type="predicted"/>
<dbReference type="EMBL" id="FMTM01000007">
    <property type="protein sequence ID" value="SCW72909.1"/>
    <property type="molecule type" value="Genomic_DNA"/>
</dbReference>
<dbReference type="AlphaFoldDB" id="A0A1G4SX80"/>
<reference evidence="2 3" key="1">
    <citation type="submission" date="2016-10" db="EMBL/GenBank/DDBJ databases">
        <authorList>
            <person name="de Groot N.N."/>
        </authorList>
    </citation>
    <scope>NUCLEOTIDE SEQUENCE [LARGE SCALE GENOMIC DNA]</scope>
    <source>
        <strain evidence="2 3">CGMCC 1.3401</strain>
    </source>
</reference>
<gene>
    <name evidence="2" type="ORF">SAMN02927900_04218</name>
</gene>
<feature type="compositionally biased region" description="Basic and acidic residues" evidence="1">
    <location>
        <begin position="1"/>
        <end position="12"/>
    </location>
</feature>
<accession>A0A1G4SX80</accession>
<name>A0A1G4SX80_9HYPH</name>